<sequence>SIFTPRIDAKNSDGRSIAPRLLTKQVRASLSHGRWLDSTPPAFLPDPYGDLKGSTPHHLGPVTGPWGLRLSPSHLLLACRCDIAETDRGQPSAILCGQCG</sequence>
<evidence type="ECO:0000313" key="2">
    <source>
        <dbReference type="Proteomes" id="UP001295794"/>
    </source>
</evidence>
<reference evidence="1" key="1">
    <citation type="submission" date="2023-11" db="EMBL/GenBank/DDBJ databases">
        <authorList>
            <person name="De Vega J J."/>
            <person name="De Vega J J."/>
        </authorList>
    </citation>
    <scope>NUCLEOTIDE SEQUENCE</scope>
</reference>
<feature type="non-terminal residue" evidence="1">
    <location>
        <position position="1"/>
    </location>
</feature>
<protein>
    <submittedName>
        <fullName evidence="1">Uncharacterized protein</fullName>
    </submittedName>
</protein>
<dbReference type="Proteomes" id="UP001295794">
    <property type="component" value="Unassembled WGS sequence"/>
</dbReference>
<gene>
    <name evidence="1" type="ORF">MYCIT1_LOCUS16289</name>
</gene>
<dbReference type="EMBL" id="CAVNYO010000169">
    <property type="protein sequence ID" value="CAK5271319.1"/>
    <property type="molecule type" value="Genomic_DNA"/>
</dbReference>
<proteinExistence type="predicted"/>
<evidence type="ECO:0000313" key="1">
    <source>
        <dbReference type="EMBL" id="CAK5271319.1"/>
    </source>
</evidence>
<comment type="caution">
    <text evidence="1">The sequence shown here is derived from an EMBL/GenBank/DDBJ whole genome shotgun (WGS) entry which is preliminary data.</text>
</comment>
<dbReference type="AlphaFoldDB" id="A0AAD2H7E1"/>
<name>A0AAD2H7E1_9AGAR</name>
<accession>A0AAD2H7E1</accession>
<organism evidence="1 2">
    <name type="scientific">Mycena citricolor</name>
    <dbReference type="NCBI Taxonomy" id="2018698"/>
    <lineage>
        <taxon>Eukaryota</taxon>
        <taxon>Fungi</taxon>
        <taxon>Dikarya</taxon>
        <taxon>Basidiomycota</taxon>
        <taxon>Agaricomycotina</taxon>
        <taxon>Agaricomycetes</taxon>
        <taxon>Agaricomycetidae</taxon>
        <taxon>Agaricales</taxon>
        <taxon>Marasmiineae</taxon>
        <taxon>Mycenaceae</taxon>
        <taxon>Mycena</taxon>
    </lineage>
</organism>
<keyword evidence="2" id="KW-1185">Reference proteome</keyword>